<dbReference type="Pfam" id="PF12728">
    <property type="entry name" value="HTH_17"/>
    <property type="match status" value="1"/>
</dbReference>
<protein>
    <submittedName>
        <fullName evidence="2">DNA-binding protein</fullName>
    </submittedName>
</protein>
<dbReference type="EMBL" id="PRDK01000006">
    <property type="protein sequence ID" value="MBE8714378.1"/>
    <property type="molecule type" value="Genomic_DNA"/>
</dbReference>
<gene>
    <name evidence="2" type="ORF">C4F49_11855</name>
</gene>
<reference evidence="2" key="1">
    <citation type="submission" date="2018-02" db="EMBL/GenBank/DDBJ databases">
        <authorList>
            <person name="Vasarhelyi B.M."/>
            <person name="Deshmukh S."/>
            <person name="Balint B."/>
            <person name="Kukolya J."/>
        </authorList>
    </citation>
    <scope>NUCLEOTIDE SEQUENCE</scope>
    <source>
        <strain evidence="2">KB22</strain>
    </source>
</reference>
<sequence>MEQVIITSINKQELVDIIEQTVKKVFGSAKNEVAIPNEKPIGVHRAANILLLSGASIYRKCNNLEIPHFKRGNRLYFYESELEAYLKAGRKLSNDQIDQLSDLYLKK</sequence>
<dbReference type="Proteomes" id="UP000616201">
    <property type="component" value="Unassembled WGS sequence"/>
</dbReference>
<feature type="domain" description="Helix-turn-helix" evidence="1">
    <location>
        <begin position="46"/>
        <end position="89"/>
    </location>
</feature>
<organism evidence="2 3">
    <name type="scientific">Sphingobacterium hungaricum</name>
    <dbReference type="NCBI Taxonomy" id="2082723"/>
    <lineage>
        <taxon>Bacteria</taxon>
        <taxon>Pseudomonadati</taxon>
        <taxon>Bacteroidota</taxon>
        <taxon>Sphingobacteriia</taxon>
        <taxon>Sphingobacteriales</taxon>
        <taxon>Sphingobacteriaceae</taxon>
        <taxon>Sphingobacterium</taxon>
    </lineage>
</organism>
<dbReference type="RefSeq" id="WP_196936373.1">
    <property type="nucleotide sequence ID" value="NZ_MU158698.1"/>
</dbReference>
<accession>A0A928UYI8</accession>
<dbReference type="GO" id="GO:0003677">
    <property type="term" value="F:DNA binding"/>
    <property type="evidence" value="ECO:0007669"/>
    <property type="project" value="UniProtKB-KW"/>
</dbReference>
<evidence type="ECO:0000313" key="3">
    <source>
        <dbReference type="Proteomes" id="UP000616201"/>
    </source>
</evidence>
<evidence type="ECO:0000313" key="2">
    <source>
        <dbReference type="EMBL" id="MBE8714378.1"/>
    </source>
</evidence>
<name>A0A928UYI8_9SPHI</name>
<keyword evidence="3" id="KW-1185">Reference proteome</keyword>
<dbReference type="AlphaFoldDB" id="A0A928UYI8"/>
<keyword evidence="2" id="KW-0238">DNA-binding</keyword>
<dbReference type="InterPro" id="IPR041657">
    <property type="entry name" value="HTH_17"/>
</dbReference>
<proteinExistence type="predicted"/>
<comment type="caution">
    <text evidence="2">The sequence shown here is derived from an EMBL/GenBank/DDBJ whole genome shotgun (WGS) entry which is preliminary data.</text>
</comment>
<evidence type="ECO:0000259" key="1">
    <source>
        <dbReference type="Pfam" id="PF12728"/>
    </source>
</evidence>